<keyword evidence="2" id="KW-1133">Transmembrane helix</keyword>
<evidence type="ECO:0000256" key="2">
    <source>
        <dbReference type="SAM" id="Phobius"/>
    </source>
</evidence>
<accession>A0A1Y4LBW6</accession>
<sequence length="270" mass="28537">MRERVRDAFDQITADEKLKEQTKMFLAQKRRQAPERRPVRRMAAVLVCMMCLMLGVGGWAYLTPTSAISIESSAALELSVNRFDRVIAVRGTDEAGCALAQSLQVDHMPYLNALQVVLDAQADGEGVSIGVAGKDSGQCESMLQAVQNCTAAQKQVHCYMTDADTLDAARESDLPLGKYRMLLTLQALDPSLTVDDVRGLSMPELRQLEQTLSGTDSTGQTSGQGAQNGGNGQNGNGNGLNGAENGAGNGYGSGKGNGQGNGARHGQTGS</sequence>
<feature type="region of interest" description="Disordered" evidence="1">
    <location>
        <begin position="211"/>
        <end position="270"/>
    </location>
</feature>
<reference evidence="5" key="1">
    <citation type="submission" date="2017-04" db="EMBL/GenBank/DDBJ databases">
        <title>Function of individual gut microbiota members based on whole genome sequencing of pure cultures obtained from chicken caecum.</title>
        <authorList>
            <person name="Medvecky M."/>
            <person name="Cejkova D."/>
            <person name="Polansky O."/>
            <person name="Karasova D."/>
            <person name="Kubasova T."/>
            <person name="Cizek A."/>
            <person name="Rychlik I."/>
        </authorList>
    </citation>
    <scope>NUCLEOTIDE SEQUENCE [LARGE SCALE GENOMIC DNA]</scope>
    <source>
        <strain evidence="5">An180</strain>
    </source>
</reference>
<evidence type="ECO:0000313" key="5">
    <source>
        <dbReference type="Proteomes" id="UP000195897"/>
    </source>
</evidence>
<keyword evidence="2" id="KW-0472">Membrane</keyword>
<dbReference type="EMBL" id="NFKK01000002">
    <property type="protein sequence ID" value="OUP54215.1"/>
    <property type="molecule type" value="Genomic_DNA"/>
</dbReference>
<keyword evidence="2" id="KW-0812">Transmembrane</keyword>
<dbReference type="AlphaFoldDB" id="A0A1Y4LBW6"/>
<dbReference type="Proteomes" id="UP000195897">
    <property type="component" value="Unassembled WGS sequence"/>
</dbReference>
<protein>
    <recommendedName>
        <fullName evidence="3">Anti-sigma factor RsgI-like middle domain-containing protein</fullName>
    </recommendedName>
</protein>
<dbReference type="InterPro" id="IPR055431">
    <property type="entry name" value="RsgI_M"/>
</dbReference>
<comment type="caution">
    <text evidence="4">The sequence shown here is derived from an EMBL/GenBank/DDBJ whole genome shotgun (WGS) entry which is preliminary data.</text>
</comment>
<evidence type="ECO:0000259" key="3">
    <source>
        <dbReference type="Pfam" id="PF23750"/>
    </source>
</evidence>
<feature type="domain" description="Anti-sigma factor RsgI-like middle" evidence="3">
    <location>
        <begin position="75"/>
        <end position="181"/>
    </location>
</feature>
<gene>
    <name evidence="4" type="ORF">B5F17_03100</name>
</gene>
<dbReference type="RefSeq" id="WP_087370683.1">
    <property type="nucleotide sequence ID" value="NZ_NFKK01000002.1"/>
</dbReference>
<feature type="compositionally biased region" description="Gly residues" evidence="1">
    <location>
        <begin position="226"/>
        <end position="270"/>
    </location>
</feature>
<evidence type="ECO:0000256" key="1">
    <source>
        <dbReference type="SAM" id="MobiDB-lite"/>
    </source>
</evidence>
<evidence type="ECO:0000313" key="4">
    <source>
        <dbReference type="EMBL" id="OUP54215.1"/>
    </source>
</evidence>
<feature type="transmembrane region" description="Helical" evidence="2">
    <location>
        <begin position="39"/>
        <end position="62"/>
    </location>
</feature>
<dbReference type="Pfam" id="PF23750">
    <property type="entry name" value="RsgI_M"/>
    <property type="match status" value="1"/>
</dbReference>
<proteinExistence type="predicted"/>
<organism evidence="4 5">
    <name type="scientific">Butyricicoccus pullicaecorum</name>
    <dbReference type="NCBI Taxonomy" id="501571"/>
    <lineage>
        <taxon>Bacteria</taxon>
        <taxon>Bacillati</taxon>
        <taxon>Bacillota</taxon>
        <taxon>Clostridia</taxon>
        <taxon>Eubacteriales</taxon>
        <taxon>Butyricicoccaceae</taxon>
        <taxon>Butyricicoccus</taxon>
    </lineage>
</organism>
<name>A0A1Y4LBW6_9FIRM</name>
<feature type="compositionally biased region" description="Polar residues" evidence="1">
    <location>
        <begin position="211"/>
        <end position="221"/>
    </location>
</feature>